<evidence type="ECO:0000313" key="4">
    <source>
        <dbReference type="EMBL" id="KON31468.1"/>
    </source>
</evidence>
<dbReference type="Gene3D" id="3.10.580.10">
    <property type="entry name" value="CBS-domain"/>
    <property type="match status" value="1"/>
</dbReference>
<evidence type="ECO:0000313" key="5">
    <source>
        <dbReference type="Proteomes" id="UP000037210"/>
    </source>
</evidence>
<dbReference type="SMART" id="SM00116">
    <property type="entry name" value="CBS"/>
    <property type="match status" value="2"/>
</dbReference>
<dbReference type="PANTHER" id="PTHR43080">
    <property type="entry name" value="CBS DOMAIN-CONTAINING PROTEIN CBSX3, MITOCHONDRIAL"/>
    <property type="match status" value="1"/>
</dbReference>
<protein>
    <recommendedName>
        <fullName evidence="3">CBS domain-containing protein</fullName>
    </recommendedName>
</protein>
<reference evidence="4 5" key="1">
    <citation type="submission" date="2015-06" db="EMBL/GenBank/DDBJ databases">
        <title>New insights into the roles of widespread benthic archaea in carbon and nitrogen cycling.</title>
        <authorList>
            <person name="Lazar C.S."/>
            <person name="Baker B.J."/>
            <person name="Seitz K.W."/>
            <person name="Hyde A.S."/>
            <person name="Dick G.J."/>
            <person name="Hinrichs K.-U."/>
            <person name="Teske A.P."/>
        </authorList>
    </citation>
    <scope>NUCLEOTIDE SEQUENCE [LARGE SCALE GENOMIC DNA]</scope>
    <source>
        <strain evidence="4">DG-45</strain>
    </source>
</reference>
<feature type="domain" description="CBS" evidence="3">
    <location>
        <begin position="9"/>
        <end position="65"/>
    </location>
</feature>
<proteinExistence type="predicted"/>
<dbReference type="Pfam" id="PF00571">
    <property type="entry name" value="CBS"/>
    <property type="match status" value="2"/>
</dbReference>
<accession>A0A0M0BSC2</accession>
<comment type="caution">
    <text evidence="4">The sequence shown here is derived from an EMBL/GenBank/DDBJ whole genome shotgun (WGS) entry which is preliminary data.</text>
</comment>
<dbReference type="Proteomes" id="UP000037210">
    <property type="component" value="Unassembled WGS sequence"/>
</dbReference>
<feature type="domain" description="CBS" evidence="3">
    <location>
        <begin position="74"/>
        <end position="133"/>
    </location>
</feature>
<keyword evidence="1 2" id="KW-0129">CBS domain</keyword>
<dbReference type="PROSITE" id="PS51371">
    <property type="entry name" value="CBS"/>
    <property type="match status" value="2"/>
</dbReference>
<gene>
    <name evidence="4" type="ORF">AC482_00655</name>
</gene>
<dbReference type="InterPro" id="IPR000644">
    <property type="entry name" value="CBS_dom"/>
</dbReference>
<evidence type="ECO:0000256" key="2">
    <source>
        <dbReference type="PROSITE-ProRule" id="PRU00703"/>
    </source>
</evidence>
<dbReference type="SUPFAM" id="SSF54631">
    <property type="entry name" value="CBS-domain pair"/>
    <property type="match status" value="1"/>
</dbReference>
<dbReference type="AlphaFoldDB" id="A0A0M0BSC2"/>
<organism evidence="4 5">
    <name type="scientific">miscellaneous Crenarchaeota group-15 archaeon DG-45</name>
    <dbReference type="NCBI Taxonomy" id="1685127"/>
    <lineage>
        <taxon>Archaea</taxon>
        <taxon>Candidatus Bathyarchaeota</taxon>
        <taxon>MCG-15</taxon>
    </lineage>
</organism>
<dbReference type="PANTHER" id="PTHR43080:SF2">
    <property type="entry name" value="CBS DOMAIN-CONTAINING PROTEIN"/>
    <property type="match status" value="1"/>
</dbReference>
<evidence type="ECO:0000259" key="3">
    <source>
        <dbReference type="PROSITE" id="PS51371"/>
    </source>
</evidence>
<dbReference type="InterPro" id="IPR051257">
    <property type="entry name" value="Diverse_CBS-Domain"/>
</dbReference>
<dbReference type="EMBL" id="LFWZ01000004">
    <property type="protein sequence ID" value="KON31468.1"/>
    <property type="molecule type" value="Genomic_DNA"/>
</dbReference>
<name>A0A0M0BSC2_9ARCH</name>
<evidence type="ECO:0000256" key="1">
    <source>
        <dbReference type="ARBA" id="ARBA00023122"/>
    </source>
</evidence>
<dbReference type="InterPro" id="IPR046342">
    <property type="entry name" value="CBS_dom_sf"/>
</dbReference>
<sequence>MSLCVQDVMVRDVITIESDYTVKYAARVMNYFGIGSLVVMSESRVVGILTERDVLTRVVAKGSSSEKVLVRDIMSQPLIVVGPTMPLEDAVKVMLRQRIKKLPVVSKEKEGSRLIGMLSLTDVARLQPQMIETLKEMLPPGAPASDEQINFYVR</sequence>